<proteinExistence type="predicted"/>
<sequence>MKKLLFSMAALGLLGFAGAALAEEPVPEFSFNTGVTNDYVWRGASQSGEDAAVQGGIDFAYGSFYAGSWASTVDFDDDTDVEWDFYAGLTGTAGAIDWDLGVTYYYYVGAPSGADYDFVEFKAAVSHSFDKLTLGAAVHYSPDFYGVDETATYLEANGAYEFNDRWSVSGGVGRQFVDVTSDYTAWNLGVGVNLTKALSMDVRYWDASISSPLTDPRLSATLGVEF</sequence>
<dbReference type="InterPro" id="IPR010239">
    <property type="entry name" value="CHP02001"/>
</dbReference>
<feature type="chain" id="PRO_5046301104" evidence="1">
    <location>
        <begin position="23"/>
        <end position="226"/>
    </location>
</feature>
<evidence type="ECO:0000313" key="3">
    <source>
        <dbReference type="Proteomes" id="UP001500791"/>
    </source>
</evidence>
<gene>
    <name evidence="2" type="ORF">GCM10009093_21260</name>
</gene>
<evidence type="ECO:0000256" key="1">
    <source>
        <dbReference type="SAM" id="SignalP"/>
    </source>
</evidence>
<dbReference type="Proteomes" id="UP001500791">
    <property type="component" value="Unassembled WGS sequence"/>
</dbReference>
<dbReference type="RefSeq" id="WP_167177520.1">
    <property type="nucleotide sequence ID" value="NZ_BAAAEJ010000007.1"/>
</dbReference>
<comment type="caution">
    <text evidence="2">The sequence shown here is derived from an EMBL/GenBank/DDBJ whole genome shotgun (WGS) entry which is preliminary data.</text>
</comment>
<accession>A0ABP3I8S6</accession>
<evidence type="ECO:0000313" key="2">
    <source>
        <dbReference type="EMBL" id="GAA0394428.1"/>
    </source>
</evidence>
<keyword evidence="3" id="KW-1185">Reference proteome</keyword>
<dbReference type="Pfam" id="PF09694">
    <property type="entry name" value="Gcw_chp"/>
    <property type="match status" value="1"/>
</dbReference>
<protein>
    <submittedName>
        <fullName evidence="2">TorF family putative porin</fullName>
    </submittedName>
</protein>
<dbReference type="NCBIfam" id="TIGR02001">
    <property type="entry name" value="gcw_chp"/>
    <property type="match status" value="1"/>
</dbReference>
<keyword evidence="1" id="KW-0732">Signal</keyword>
<organism evidence="2 3">
    <name type="scientific">Brevundimonas terrae</name>
    <dbReference type="NCBI Taxonomy" id="363631"/>
    <lineage>
        <taxon>Bacteria</taxon>
        <taxon>Pseudomonadati</taxon>
        <taxon>Pseudomonadota</taxon>
        <taxon>Alphaproteobacteria</taxon>
        <taxon>Caulobacterales</taxon>
        <taxon>Caulobacteraceae</taxon>
        <taxon>Brevundimonas</taxon>
    </lineage>
</organism>
<name>A0ABP3I8S6_9CAUL</name>
<dbReference type="SUPFAM" id="SSF56935">
    <property type="entry name" value="Porins"/>
    <property type="match status" value="1"/>
</dbReference>
<feature type="signal peptide" evidence="1">
    <location>
        <begin position="1"/>
        <end position="22"/>
    </location>
</feature>
<reference evidence="3" key="1">
    <citation type="journal article" date="2019" name="Int. J. Syst. Evol. Microbiol.">
        <title>The Global Catalogue of Microorganisms (GCM) 10K type strain sequencing project: providing services to taxonomists for standard genome sequencing and annotation.</title>
        <authorList>
            <consortium name="The Broad Institute Genomics Platform"/>
            <consortium name="The Broad Institute Genome Sequencing Center for Infectious Disease"/>
            <person name="Wu L."/>
            <person name="Ma J."/>
        </authorList>
    </citation>
    <scope>NUCLEOTIDE SEQUENCE [LARGE SCALE GENOMIC DNA]</scope>
    <source>
        <strain evidence="3">JCM 13476</strain>
    </source>
</reference>
<dbReference type="EMBL" id="BAAAEJ010000007">
    <property type="protein sequence ID" value="GAA0394428.1"/>
    <property type="molecule type" value="Genomic_DNA"/>
</dbReference>